<dbReference type="GO" id="GO:0019321">
    <property type="term" value="P:pentose metabolic process"/>
    <property type="evidence" value="ECO:0007669"/>
    <property type="project" value="TreeGrafter"/>
</dbReference>
<proteinExistence type="inferred from homology"/>
<keyword evidence="7" id="KW-1185">Reference proteome</keyword>
<evidence type="ECO:0000256" key="2">
    <source>
        <dbReference type="ARBA" id="ARBA00022679"/>
    </source>
</evidence>
<feature type="domain" description="Carbohydrate kinase FGGY C-terminal" evidence="5">
    <location>
        <begin position="274"/>
        <end position="474"/>
    </location>
</feature>
<feature type="domain" description="Carbohydrate kinase FGGY N-terminal" evidence="4">
    <location>
        <begin position="5"/>
        <end position="260"/>
    </location>
</feature>
<comment type="caution">
    <text evidence="6">The sequence shown here is derived from an EMBL/GenBank/DDBJ whole genome shotgun (WGS) entry which is preliminary data.</text>
</comment>
<accession>A0A3N1MCZ4</accession>
<reference evidence="6 7" key="1">
    <citation type="submission" date="2018-11" db="EMBL/GenBank/DDBJ databases">
        <title>Genomic Encyclopedia of Type Strains, Phase IV (KMG-IV): sequencing the most valuable type-strain genomes for metagenomic binning, comparative biology and taxonomic classification.</title>
        <authorList>
            <person name="Goeker M."/>
        </authorList>
    </citation>
    <scope>NUCLEOTIDE SEQUENCE [LARGE SCALE GENOMIC DNA]</scope>
    <source>
        <strain evidence="6 7">DSM 5900</strain>
    </source>
</reference>
<dbReference type="NCBIfam" id="TIGR01315">
    <property type="entry name" value="5C_CHO_kinase"/>
    <property type="match status" value="1"/>
</dbReference>
<comment type="similarity">
    <text evidence="1">Belongs to the FGGY kinase family.</text>
</comment>
<evidence type="ECO:0000313" key="7">
    <source>
        <dbReference type="Proteomes" id="UP000278222"/>
    </source>
</evidence>
<dbReference type="InterPro" id="IPR000577">
    <property type="entry name" value="Carb_kinase_FGGY"/>
</dbReference>
<dbReference type="Proteomes" id="UP000278222">
    <property type="component" value="Unassembled WGS sequence"/>
</dbReference>
<sequence length="529" mass="55652">MGDLVMAVDVGSTAARAGIFDRAGHLLARASRSFAVHRPATDWAEHSSAEIWQSVCQAARAALAEAGVDPARVAGLAFDATCSLVVLDGDGQPVGVSPGGEDRWNVIMWADHRATAEAAEMTLTRHRVLDHVGGVMSPEMELPKLLWLKRHAPAAWARMAKALDLADFLLWRATGRVAVSACTVTCKWTYLAHEAPGWQADFLELVGLPDLPEKAALPDRALPIGTGAGPLSEAAAGALGLTTACVVGVGLIDAHAGGLGVLGGVPAAELDRRLAMIAGTSTCHMAVSPQARPVPGVWGPYFDAMVPGLWLNEGGQSASGALLDHVLDLHAEGRGLGPDRHDRVSRRIDELLAVDGPAMLGPLTVLPDFHGNRSPLADPEARGAIFGLSLDASFDGLCRLYYATALAIALGTRQIVDALDRAGYAIDTLHLTGGHAANPVLVRLYADATGRRVVLPEQEDGVLLGTATVAAAAAGLHPSLADAGLAMVRSGRVVEPDRALRSFFDCRYALFLDLQQQEARLREMLHQAV</sequence>
<dbReference type="InterPro" id="IPR018485">
    <property type="entry name" value="FGGY_C"/>
</dbReference>
<dbReference type="InterPro" id="IPR018484">
    <property type="entry name" value="FGGY_N"/>
</dbReference>
<dbReference type="SUPFAM" id="SSF53067">
    <property type="entry name" value="Actin-like ATPase domain"/>
    <property type="match status" value="2"/>
</dbReference>
<dbReference type="GO" id="GO:0005737">
    <property type="term" value="C:cytoplasm"/>
    <property type="evidence" value="ECO:0007669"/>
    <property type="project" value="TreeGrafter"/>
</dbReference>
<evidence type="ECO:0000259" key="4">
    <source>
        <dbReference type="Pfam" id="PF00370"/>
    </source>
</evidence>
<dbReference type="PANTHER" id="PTHR43435:SF4">
    <property type="entry name" value="FGGY CARBOHYDRATE KINASE DOMAIN-CONTAINING PROTEIN"/>
    <property type="match status" value="1"/>
</dbReference>
<evidence type="ECO:0000313" key="6">
    <source>
        <dbReference type="EMBL" id="ROQ01468.1"/>
    </source>
</evidence>
<dbReference type="CDD" id="cd07782">
    <property type="entry name" value="ASKHA_NBD_FGGY_D-RBK"/>
    <property type="match status" value="1"/>
</dbReference>
<dbReference type="PIRSF" id="PIRSF000538">
    <property type="entry name" value="GlpK"/>
    <property type="match status" value="1"/>
</dbReference>
<dbReference type="Gene3D" id="1.20.58.2240">
    <property type="match status" value="1"/>
</dbReference>
<gene>
    <name evidence="6" type="ORF">EDC65_0647</name>
</gene>
<protein>
    <submittedName>
        <fullName evidence="6">FGGY-family pentulose kinase</fullName>
    </submittedName>
</protein>
<evidence type="ECO:0000256" key="1">
    <source>
        <dbReference type="ARBA" id="ARBA00009156"/>
    </source>
</evidence>
<dbReference type="OrthoDB" id="9805576at2"/>
<dbReference type="InterPro" id="IPR043129">
    <property type="entry name" value="ATPase_NBD"/>
</dbReference>
<dbReference type="Pfam" id="PF02782">
    <property type="entry name" value="FGGY_C"/>
    <property type="match status" value="1"/>
</dbReference>
<dbReference type="AlphaFoldDB" id="A0A3N1MCZ4"/>
<dbReference type="Gene3D" id="3.30.420.40">
    <property type="match status" value="1"/>
</dbReference>
<dbReference type="EMBL" id="RJKX01000011">
    <property type="protein sequence ID" value="ROQ01468.1"/>
    <property type="molecule type" value="Genomic_DNA"/>
</dbReference>
<keyword evidence="3 6" id="KW-0418">Kinase</keyword>
<organism evidence="6 7">
    <name type="scientific">Stella humosa</name>
    <dbReference type="NCBI Taxonomy" id="94"/>
    <lineage>
        <taxon>Bacteria</taxon>
        <taxon>Pseudomonadati</taxon>
        <taxon>Pseudomonadota</taxon>
        <taxon>Alphaproteobacteria</taxon>
        <taxon>Rhodospirillales</taxon>
        <taxon>Stellaceae</taxon>
        <taxon>Stella</taxon>
    </lineage>
</organism>
<dbReference type="PANTHER" id="PTHR43435">
    <property type="entry name" value="RIBULOKINASE"/>
    <property type="match status" value="1"/>
</dbReference>
<evidence type="ECO:0000256" key="3">
    <source>
        <dbReference type="ARBA" id="ARBA00022777"/>
    </source>
</evidence>
<evidence type="ECO:0000259" key="5">
    <source>
        <dbReference type="Pfam" id="PF02782"/>
    </source>
</evidence>
<dbReference type="InterPro" id="IPR006003">
    <property type="entry name" value="FGGY_RbtK-like"/>
</dbReference>
<name>A0A3N1MCZ4_9PROT</name>
<dbReference type="GO" id="GO:0019150">
    <property type="term" value="F:D-ribulokinase activity"/>
    <property type="evidence" value="ECO:0007669"/>
    <property type="project" value="TreeGrafter"/>
</dbReference>
<dbReference type="Pfam" id="PF00370">
    <property type="entry name" value="FGGY_N"/>
    <property type="match status" value="1"/>
</dbReference>
<keyword evidence="2" id="KW-0808">Transferase</keyword>